<evidence type="ECO:0000313" key="3">
    <source>
        <dbReference type="EMBL" id="OFC70509.1"/>
    </source>
</evidence>
<organism evidence="3 4">
    <name type="scientific">Alteromonas confluentis</name>
    <dbReference type="NCBI Taxonomy" id="1656094"/>
    <lineage>
        <taxon>Bacteria</taxon>
        <taxon>Pseudomonadati</taxon>
        <taxon>Pseudomonadota</taxon>
        <taxon>Gammaproteobacteria</taxon>
        <taxon>Alteromonadales</taxon>
        <taxon>Alteromonadaceae</taxon>
        <taxon>Alteromonas/Salinimonas group</taxon>
        <taxon>Alteromonas</taxon>
    </lineage>
</organism>
<dbReference type="Proteomes" id="UP000175691">
    <property type="component" value="Unassembled WGS sequence"/>
</dbReference>
<name>A0A1E7ZAG0_9ALTE</name>
<feature type="transmembrane region" description="Helical" evidence="1">
    <location>
        <begin position="73"/>
        <end position="93"/>
    </location>
</feature>
<comment type="caution">
    <text evidence="3">The sequence shown here is derived from an EMBL/GenBank/DDBJ whole genome shotgun (WGS) entry which is preliminary data.</text>
</comment>
<accession>A0A1E7ZAG0</accession>
<feature type="transmembrane region" description="Helical" evidence="1">
    <location>
        <begin position="145"/>
        <end position="173"/>
    </location>
</feature>
<gene>
    <name evidence="3" type="ORF">BFC18_12150</name>
</gene>
<keyword evidence="1" id="KW-0812">Transmembrane</keyword>
<feature type="transmembrane region" description="Helical" evidence="1">
    <location>
        <begin position="29"/>
        <end position="53"/>
    </location>
</feature>
<feature type="transmembrane region" description="Helical" evidence="1">
    <location>
        <begin position="214"/>
        <end position="234"/>
    </location>
</feature>
<keyword evidence="4" id="KW-1185">Reference proteome</keyword>
<dbReference type="EMBL" id="MDHN01000028">
    <property type="protein sequence ID" value="OFC70509.1"/>
    <property type="molecule type" value="Genomic_DNA"/>
</dbReference>
<dbReference type="RefSeq" id="WP_070125581.1">
    <property type="nucleotide sequence ID" value="NZ_MDHN01000028.1"/>
</dbReference>
<protein>
    <recommendedName>
        <fullName evidence="2">CAAX prenyl protease 2/Lysostaphin resistance protein A-like domain-containing protein</fullName>
    </recommendedName>
</protein>
<dbReference type="GO" id="GO:0004175">
    <property type="term" value="F:endopeptidase activity"/>
    <property type="evidence" value="ECO:0007669"/>
    <property type="project" value="UniProtKB-ARBA"/>
</dbReference>
<dbReference type="Pfam" id="PF02517">
    <property type="entry name" value="Rce1-like"/>
    <property type="match status" value="1"/>
</dbReference>
<sequence>MAEIYLAVSALLIASSFSASRWVKFGLPFVLLSALCLASLSPLFLLFVALYIFVTWRLAEPRNNADNGWLTRLLLLIWLVLSAGLIVHQLPGYQGLLLAENEVLKANSLPVNLYLNVDKALFSWSALCFVPLFKRSLPSNKSIHWLLPALCAPLGTAAVVMIAVSTGIVTWQIEIPDYFLLIALSNLTNTCVAEELLFRGLLFKFVNPKLPGNLSATAHTALVLVITSAVFGVAHFAGGANYVLVATVAGLLYGTVYLLTGRIIFAVLTHWLLNVTHMMLLTYPMTDL</sequence>
<evidence type="ECO:0000313" key="4">
    <source>
        <dbReference type="Proteomes" id="UP000175691"/>
    </source>
</evidence>
<feature type="transmembrane region" description="Helical" evidence="1">
    <location>
        <begin position="240"/>
        <end position="259"/>
    </location>
</feature>
<keyword evidence="1" id="KW-0472">Membrane</keyword>
<dbReference type="STRING" id="1656094.BFC18_12150"/>
<reference evidence="3 4" key="1">
    <citation type="submission" date="2016-08" db="EMBL/GenBank/DDBJ databases">
        <authorList>
            <person name="Seilhamer J.J."/>
        </authorList>
    </citation>
    <scope>NUCLEOTIDE SEQUENCE [LARGE SCALE GENOMIC DNA]</scope>
    <source>
        <strain evidence="3 4">KCTC 42603</strain>
    </source>
</reference>
<proteinExistence type="predicted"/>
<dbReference type="AlphaFoldDB" id="A0A1E7ZAG0"/>
<feature type="transmembrane region" description="Helical" evidence="1">
    <location>
        <begin position="179"/>
        <end position="202"/>
    </location>
</feature>
<keyword evidence="1" id="KW-1133">Transmembrane helix</keyword>
<evidence type="ECO:0000256" key="1">
    <source>
        <dbReference type="SAM" id="Phobius"/>
    </source>
</evidence>
<dbReference type="GO" id="GO:0080120">
    <property type="term" value="P:CAAX-box protein maturation"/>
    <property type="evidence" value="ECO:0007669"/>
    <property type="project" value="UniProtKB-ARBA"/>
</dbReference>
<evidence type="ECO:0000259" key="2">
    <source>
        <dbReference type="Pfam" id="PF02517"/>
    </source>
</evidence>
<dbReference type="InterPro" id="IPR003675">
    <property type="entry name" value="Rce1/LyrA-like_dom"/>
</dbReference>
<feature type="domain" description="CAAX prenyl protease 2/Lysostaphin resistance protein A-like" evidence="2">
    <location>
        <begin position="179"/>
        <end position="275"/>
    </location>
</feature>